<evidence type="ECO:0000313" key="3">
    <source>
        <dbReference type="Proteomes" id="UP001056336"/>
    </source>
</evidence>
<keyword evidence="1" id="KW-0812">Transmembrane</keyword>
<evidence type="ECO:0000313" key="2">
    <source>
        <dbReference type="EMBL" id="UQX89982.1"/>
    </source>
</evidence>
<feature type="transmembrane region" description="Helical" evidence="1">
    <location>
        <begin position="42"/>
        <end position="61"/>
    </location>
</feature>
<keyword evidence="1" id="KW-1133">Transmembrane helix</keyword>
<organism evidence="2 3">
    <name type="scientific">Jatrophihabitans telluris</name>
    <dbReference type="NCBI Taxonomy" id="2038343"/>
    <lineage>
        <taxon>Bacteria</taxon>
        <taxon>Bacillati</taxon>
        <taxon>Actinomycetota</taxon>
        <taxon>Actinomycetes</taxon>
        <taxon>Jatrophihabitantales</taxon>
        <taxon>Jatrophihabitantaceae</taxon>
        <taxon>Jatrophihabitans</taxon>
    </lineage>
</organism>
<feature type="transmembrane region" description="Helical" evidence="1">
    <location>
        <begin position="100"/>
        <end position="117"/>
    </location>
</feature>
<reference evidence="2" key="2">
    <citation type="submission" date="2022-05" db="EMBL/GenBank/DDBJ databases">
        <authorList>
            <person name="Kim J.-S."/>
            <person name="Lee K."/>
            <person name="Suh M."/>
            <person name="Eom M."/>
            <person name="Kim J.-S."/>
            <person name="Kim D.-S."/>
            <person name="Ko S.-H."/>
            <person name="Shin Y."/>
            <person name="Lee J.-S."/>
        </authorList>
    </citation>
    <scope>NUCLEOTIDE SEQUENCE</scope>
    <source>
        <strain evidence="2">N237</strain>
    </source>
</reference>
<proteinExistence type="predicted"/>
<keyword evidence="3" id="KW-1185">Reference proteome</keyword>
<accession>A0ABY4R494</accession>
<dbReference type="Proteomes" id="UP001056336">
    <property type="component" value="Chromosome"/>
</dbReference>
<gene>
    <name evidence="2" type="ORF">M6D93_08255</name>
</gene>
<evidence type="ECO:0000256" key="1">
    <source>
        <dbReference type="SAM" id="Phobius"/>
    </source>
</evidence>
<name>A0ABY4R494_9ACTN</name>
<feature type="transmembrane region" description="Helical" evidence="1">
    <location>
        <begin position="67"/>
        <end position="88"/>
    </location>
</feature>
<dbReference type="RefSeq" id="WP_249773878.1">
    <property type="nucleotide sequence ID" value="NZ_CP097332.1"/>
</dbReference>
<keyword evidence="1" id="KW-0472">Membrane</keyword>
<protein>
    <submittedName>
        <fullName evidence="2">Uncharacterized protein</fullName>
    </submittedName>
</protein>
<dbReference type="EMBL" id="CP097332">
    <property type="protein sequence ID" value="UQX89982.1"/>
    <property type="molecule type" value="Genomic_DNA"/>
</dbReference>
<reference evidence="2" key="1">
    <citation type="journal article" date="2018" name="Int. J. Syst. Evol. Microbiol.">
        <title>Jatrophihabitans telluris sp. nov., isolated from sediment soil of lava forest wetlands and the emended description of the genus Jatrophihabitans.</title>
        <authorList>
            <person name="Lee K.C."/>
            <person name="Suh M.K."/>
            <person name="Eom M.K."/>
            <person name="Kim K.K."/>
            <person name="Kim J.S."/>
            <person name="Kim D.S."/>
            <person name="Ko S.H."/>
            <person name="Shin Y.K."/>
            <person name="Lee J.S."/>
        </authorList>
    </citation>
    <scope>NUCLEOTIDE SEQUENCE</scope>
    <source>
        <strain evidence="2">N237</strain>
    </source>
</reference>
<feature type="transmembrane region" description="Helical" evidence="1">
    <location>
        <begin position="16"/>
        <end position="35"/>
    </location>
</feature>
<sequence>MVSMTRWSDSLPRTSVAVGAMVVLAGLDVLGALLARRFAHSGSMLVFAAGGGCFLVLFWVYASSLRYAELIPVTFGWIAALQVGLLIAERVRSHTPVPTGHWVAAAGLIALEGYLLFSDAG</sequence>